<comment type="caution">
    <text evidence="1">The sequence shown here is derived from an EMBL/GenBank/DDBJ whole genome shotgun (WGS) entry which is preliminary data.</text>
</comment>
<proteinExistence type="predicted"/>
<evidence type="ECO:0000313" key="1">
    <source>
        <dbReference type="EMBL" id="RDC56299.1"/>
    </source>
</evidence>
<keyword evidence="2" id="KW-1185">Reference proteome</keyword>
<dbReference type="EMBL" id="QPKV01000004">
    <property type="protein sequence ID" value="RDC56299.1"/>
    <property type="molecule type" value="Genomic_DNA"/>
</dbReference>
<dbReference type="Proteomes" id="UP000253961">
    <property type="component" value="Unassembled WGS sequence"/>
</dbReference>
<reference evidence="1 2" key="1">
    <citation type="submission" date="2018-07" db="EMBL/GenBank/DDBJ databases">
        <title>Pedobacter sp. nov., isolated from soil.</title>
        <authorList>
            <person name="Zhou L.Y."/>
            <person name="Du Z.J."/>
        </authorList>
    </citation>
    <scope>NUCLEOTIDE SEQUENCE [LARGE SCALE GENOMIC DNA]</scope>
    <source>
        <strain evidence="1 2">JDX94</strain>
    </source>
</reference>
<dbReference type="AlphaFoldDB" id="A0A369Q033"/>
<protein>
    <submittedName>
        <fullName evidence="1">Uncharacterized protein</fullName>
    </submittedName>
</protein>
<evidence type="ECO:0000313" key="2">
    <source>
        <dbReference type="Proteomes" id="UP000253961"/>
    </source>
</evidence>
<sequence>MNNLIASLPLKKIIRMKKEIIYGVTILACTFLTKCTVDGEYGLKTVTDSMSYKQILGTYAFSPNKYQAEKLNLKMTDSVMLNITSDSLNFTSIPEAKYYRGKFYLNRKISIPYPNTFNLKMGRWTFTSFKEYNNKYINNIQLEHLKTDSTLIGYKIQKDSDEILHIIGYEGNEIGFIVFDFKKIK</sequence>
<accession>A0A369Q033</accession>
<organism evidence="1 2">
    <name type="scientific">Pedobacter chinensis</name>
    <dbReference type="NCBI Taxonomy" id="2282421"/>
    <lineage>
        <taxon>Bacteria</taxon>
        <taxon>Pseudomonadati</taxon>
        <taxon>Bacteroidota</taxon>
        <taxon>Sphingobacteriia</taxon>
        <taxon>Sphingobacteriales</taxon>
        <taxon>Sphingobacteriaceae</taxon>
        <taxon>Pedobacter</taxon>
    </lineage>
</organism>
<name>A0A369Q033_9SPHI</name>
<gene>
    <name evidence="1" type="ORF">DU508_11870</name>
</gene>